<keyword evidence="4 5" id="KW-0472">Membrane</keyword>
<evidence type="ECO:0000256" key="3">
    <source>
        <dbReference type="ARBA" id="ARBA00022989"/>
    </source>
</evidence>
<sequence>MQRERLWTKNFILTALVNVMVFFNAHLLLSTLAIFAITRFAVGDAAGGASASIFVIGALVIRPLAGQLMARLPIKTLLLGCLAVFVVTPVLLGWSPSYPVLLIERFVHGLAFGVGSTITSAVAVAGLPVTRLAEGTSWYATSTMLGVALGPVAGLALINAFQFQAVIIAASVTSAFALVLALIVNTDAAKPKPPSAGNNEHWITKFISPEAVPAALVGMIASAGYASIVTYLGLFADERQIAGASIFFLVYGASVLASRPFTGPLMDRKGFSIVMVPALGLFALSLVLLSAATNFGMLLAAALGVGLGYGNMLSAGQTIAVTSVPKHRIGMATATFFLGIDAGIGLGPILLGPVVLQFGTGGMYFFMGMVVAVLTLVYIWVSRGQQRTPRG</sequence>
<feature type="transmembrane region" description="Helical" evidence="5">
    <location>
        <begin position="106"/>
        <end position="127"/>
    </location>
</feature>
<feature type="transmembrane region" description="Helical" evidence="5">
    <location>
        <begin position="211"/>
        <end position="234"/>
    </location>
</feature>
<accession>A0ABV6P9Y7</accession>
<evidence type="ECO:0000313" key="7">
    <source>
        <dbReference type="EMBL" id="MFC0581658.1"/>
    </source>
</evidence>
<feature type="transmembrane region" description="Helical" evidence="5">
    <location>
        <begin position="362"/>
        <end position="381"/>
    </location>
</feature>
<dbReference type="SUPFAM" id="SSF103473">
    <property type="entry name" value="MFS general substrate transporter"/>
    <property type="match status" value="1"/>
</dbReference>
<feature type="transmembrane region" description="Helical" evidence="5">
    <location>
        <begin position="139"/>
        <end position="158"/>
    </location>
</feature>
<evidence type="ECO:0000259" key="6">
    <source>
        <dbReference type="PROSITE" id="PS50850"/>
    </source>
</evidence>
<dbReference type="InterPro" id="IPR011701">
    <property type="entry name" value="MFS"/>
</dbReference>
<dbReference type="PANTHER" id="PTHR23531">
    <property type="entry name" value="QUINOLENE RESISTANCE PROTEIN NORA"/>
    <property type="match status" value="1"/>
</dbReference>
<gene>
    <name evidence="7" type="ORF">ACFFFR_04575</name>
</gene>
<comment type="subcellular location">
    <subcellularLocation>
        <location evidence="1">Cell membrane</location>
        <topology evidence="1">Multi-pass membrane protein</topology>
    </subcellularLocation>
</comment>
<feature type="transmembrane region" description="Helical" evidence="5">
    <location>
        <begin position="77"/>
        <end position="94"/>
    </location>
</feature>
<evidence type="ECO:0000256" key="1">
    <source>
        <dbReference type="ARBA" id="ARBA00004651"/>
    </source>
</evidence>
<name>A0ABV6P9Y7_9MICC</name>
<feature type="transmembrane region" description="Helical" evidence="5">
    <location>
        <begin position="164"/>
        <end position="184"/>
    </location>
</feature>
<comment type="caution">
    <text evidence="7">The sequence shown here is derived from an EMBL/GenBank/DDBJ whole genome shotgun (WGS) entry which is preliminary data.</text>
</comment>
<keyword evidence="8" id="KW-1185">Reference proteome</keyword>
<keyword evidence="3 5" id="KW-1133">Transmembrane helix</keyword>
<feature type="transmembrane region" description="Helical" evidence="5">
    <location>
        <begin position="334"/>
        <end position="356"/>
    </location>
</feature>
<dbReference type="PROSITE" id="PS50850">
    <property type="entry name" value="MFS"/>
    <property type="match status" value="1"/>
</dbReference>
<feature type="domain" description="Major facilitator superfamily (MFS) profile" evidence="6">
    <location>
        <begin position="10"/>
        <end position="387"/>
    </location>
</feature>
<protein>
    <submittedName>
        <fullName evidence="7">MFS transporter</fullName>
    </submittedName>
</protein>
<feature type="transmembrane region" description="Helical" evidence="5">
    <location>
        <begin position="12"/>
        <end position="40"/>
    </location>
</feature>
<dbReference type="InterPro" id="IPR036259">
    <property type="entry name" value="MFS_trans_sf"/>
</dbReference>
<evidence type="ECO:0000256" key="4">
    <source>
        <dbReference type="ARBA" id="ARBA00023136"/>
    </source>
</evidence>
<feature type="transmembrane region" description="Helical" evidence="5">
    <location>
        <begin position="46"/>
        <end position="65"/>
    </location>
</feature>
<dbReference type="EMBL" id="JBHLUB010000022">
    <property type="protein sequence ID" value="MFC0581658.1"/>
    <property type="molecule type" value="Genomic_DNA"/>
</dbReference>
<dbReference type="Pfam" id="PF07690">
    <property type="entry name" value="MFS_1"/>
    <property type="match status" value="1"/>
</dbReference>
<reference evidence="7 8" key="1">
    <citation type="submission" date="2024-09" db="EMBL/GenBank/DDBJ databases">
        <authorList>
            <person name="Sun Q."/>
            <person name="Mori K."/>
        </authorList>
    </citation>
    <scope>NUCLEOTIDE SEQUENCE [LARGE SCALE GENOMIC DNA]</scope>
    <source>
        <strain evidence="7 8">NCAIM B.02604</strain>
    </source>
</reference>
<evidence type="ECO:0000256" key="2">
    <source>
        <dbReference type="ARBA" id="ARBA00022692"/>
    </source>
</evidence>
<feature type="transmembrane region" description="Helical" evidence="5">
    <location>
        <begin position="295"/>
        <end position="313"/>
    </location>
</feature>
<dbReference type="CDD" id="cd17489">
    <property type="entry name" value="MFS_YfcJ_like"/>
    <property type="match status" value="1"/>
</dbReference>
<dbReference type="PANTHER" id="PTHR23531:SF1">
    <property type="entry name" value="QUINOLENE RESISTANCE PROTEIN NORA"/>
    <property type="match status" value="1"/>
</dbReference>
<organism evidence="7 8">
    <name type="scientific">Micrococcoides hystricis</name>
    <dbReference type="NCBI Taxonomy" id="1572761"/>
    <lineage>
        <taxon>Bacteria</taxon>
        <taxon>Bacillati</taxon>
        <taxon>Actinomycetota</taxon>
        <taxon>Actinomycetes</taxon>
        <taxon>Micrococcales</taxon>
        <taxon>Micrococcaceae</taxon>
        <taxon>Micrococcoides</taxon>
    </lineage>
</organism>
<feature type="transmembrane region" description="Helical" evidence="5">
    <location>
        <begin position="240"/>
        <end position="258"/>
    </location>
</feature>
<dbReference type="InterPro" id="IPR020846">
    <property type="entry name" value="MFS_dom"/>
</dbReference>
<dbReference type="InterPro" id="IPR052714">
    <property type="entry name" value="MFS_Exporter"/>
</dbReference>
<evidence type="ECO:0000256" key="5">
    <source>
        <dbReference type="SAM" id="Phobius"/>
    </source>
</evidence>
<proteinExistence type="predicted"/>
<evidence type="ECO:0000313" key="8">
    <source>
        <dbReference type="Proteomes" id="UP001589862"/>
    </source>
</evidence>
<dbReference type="RefSeq" id="WP_377458346.1">
    <property type="nucleotide sequence ID" value="NZ_JBHLUB010000022.1"/>
</dbReference>
<dbReference type="Gene3D" id="1.20.1250.20">
    <property type="entry name" value="MFS general substrate transporter like domains"/>
    <property type="match status" value="2"/>
</dbReference>
<feature type="transmembrane region" description="Helical" evidence="5">
    <location>
        <begin position="270"/>
        <end position="289"/>
    </location>
</feature>
<dbReference type="Proteomes" id="UP001589862">
    <property type="component" value="Unassembled WGS sequence"/>
</dbReference>
<keyword evidence="2 5" id="KW-0812">Transmembrane</keyword>